<proteinExistence type="predicted"/>
<sequence length="96" mass="10944">MLFSQERERERQRESERETVDTEKASVLRQYRCSEGVTVLTPDSVSQVTLCQYCVGHCESLSVTALFQGLRESQPKQDNCPTSKRALHGERSDALH</sequence>
<evidence type="ECO:0000313" key="2">
    <source>
        <dbReference type="EMBL" id="KAG9343667.1"/>
    </source>
</evidence>
<dbReference type="EMBL" id="JAFBMS010000022">
    <property type="protein sequence ID" value="KAG9343667.1"/>
    <property type="molecule type" value="Genomic_DNA"/>
</dbReference>
<reference evidence="2" key="1">
    <citation type="thesis" date="2021" institute="BYU ScholarsArchive" country="Provo, UT, USA">
        <title>Applications of and Algorithms for Genome Assembly and Genomic Analyses with an Emphasis on Marine Teleosts.</title>
        <authorList>
            <person name="Pickett B.D."/>
        </authorList>
    </citation>
    <scope>NUCLEOTIDE SEQUENCE</scope>
    <source>
        <strain evidence="2">HI-2016</strain>
    </source>
</reference>
<evidence type="ECO:0000313" key="3">
    <source>
        <dbReference type="Proteomes" id="UP000824540"/>
    </source>
</evidence>
<feature type="compositionally biased region" description="Basic and acidic residues" evidence="1">
    <location>
        <begin position="87"/>
        <end position="96"/>
    </location>
</feature>
<organism evidence="2 3">
    <name type="scientific">Albula glossodonta</name>
    <name type="common">roundjaw bonefish</name>
    <dbReference type="NCBI Taxonomy" id="121402"/>
    <lineage>
        <taxon>Eukaryota</taxon>
        <taxon>Metazoa</taxon>
        <taxon>Chordata</taxon>
        <taxon>Craniata</taxon>
        <taxon>Vertebrata</taxon>
        <taxon>Euteleostomi</taxon>
        <taxon>Actinopterygii</taxon>
        <taxon>Neopterygii</taxon>
        <taxon>Teleostei</taxon>
        <taxon>Albuliformes</taxon>
        <taxon>Albulidae</taxon>
        <taxon>Albula</taxon>
    </lineage>
</organism>
<feature type="region of interest" description="Disordered" evidence="1">
    <location>
        <begin position="72"/>
        <end position="96"/>
    </location>
</feature>
<feature type="region of interest" description="Disordered" evidence="1">
    <location>
        <begin position="1"/>
        <end position="21"/>
    </location>
</feature>
<protein>
    <submittedName>
        <fullName evidence="2">Uncharacterized protein</fullName>
    </submittedName>
</protein>
<name>A0A8T2P4T2_9TELE</name>
<accession>A0A8T2P4T2</accession>
<evidence type="ECO:0000256" key="1">
    <source>
        <dbReference type="SAM" id="MobiDB-lite"/>
    </source>
</evidence>
<comment type="caution">
    <text evidence="2">The sequence shown here is derived from an EMBL/GenBank/DDBJ whole genome shotgun (WGS) entry which is preliminary data.</text>
</comment>
<keyword evidence="3" id="KW-1185">Reference proteome</keyword>
<dbReference type="AlphaFoldDB" id="A0A8T2P4T2"/>
<gene>
    <name evidence="2" type="ORF">JZ751_013045</name>
</gene>
<dbReference type="Proteomes" id="UP000824540">
    <property type="component" value="Unassembled WGS sequence"/>
</dbReference>